<evidence type="ECO:0000256" key="1">
    <source>
        <dbReference type="ARBA" id="ARBA00004123"/>
    </source>
</evidence>
<keyword evidence="3" id="KW-0547">Nucleotide-binding</keyword>
<evidence type="ECO:0000256" key="7">
    <source>
        <dbReference type="ARBA" id="ARBA00023125"/>
    </source>
</evidence>
<dbReference type="Proteomes" id="UP000663865">
    <property type="component" value="Unassembled WGS sequence"/>
</dbReference>
<dbReference type="EMBL" id="CAJOBS010003268">
    <property type="protein sequence ID" value="CAF4850989.1"/>
    <property type="molecule type" value="Genomic_DNA"/>
</dbReference>
<keyword evidence="4" id="KW-0378">Hydrolase</keyword>
<dbReference type="InterPro" id="IPR027417">
    <property type="entry name" value="P-loop_NTPase"/>
</dbReference>
<dbReference type="Gene3D" id="1.20.120.850">
    <property type="entry name" value="SWI2/SNF2 ATPases, N-terminal domain"/>
    <property type="match status" value="1"/>
</dbReference>
<evidence type="ECO:0000313" key="12">
    <source>
        <dbReference type="EMBL" id="CAF3333800.1"/>
    </source>
</evidence>
<keyword evidence="7" id="KW-0238">DNA-binding</keyword>
<comment type="similarity">
    <text evidence="2">Belongs to the SNF2/RAD54 helicase family.</text>
</comment>
<protein>
    <recommendedName>
        <fullName evidence="15">Transcriptional regulator ATRX homolog</fullName>
    </recommendedName>
</protein>
<dbReference type="CDD" id="cd18793">
    <property type="entry name" value="SF2_C_SNF"/>
    <property type="match status" value="1"/>
</dbReference>
<comment type="subcellular location">
    <subcellularLocation>
        <location evidence="1">Nucleus</location>
    </subcellularLocation>
</comment>
<dbReference type="Gene3D" id="3.40.50.10810">
    <property type="entry name" value="Tandem AAA-ATPase domain"/>
    <property type="match status" value="1"/>
</dbReference>
<reference evidence="12" key="1">
    <citation type="submission" date="2021-02" db="EMBL/GenBank/DDBJ databases">
        <authorList>
            <person name="Nowell W R."/>
        </authorList>
    </citation>
    <scope>NUCLEOTIDE SEQUENCE</scope>
</reference>
<feature type="region of interest" description="Disordered" evidence="9">
    <location>
        <begin position="1"/>
        <end position="284"/>
    </location>
</feature>
<feature type="domain" description="Helicase C-terminal" evidence="11">
    <location>
        <begin position="930"/>
        <end position="1134"/>
    </location>
</feature>
<dbReference type="SMART" id="SM00487">
    <property type="entry name" value="DEXDc"/>
    <property type="match status" value="1"/>
</dbReference>
<feature type="compositionally biased region" description="Acidic residues" evidence="9">
    <location>
        <begin position="250"/>
        <end position="263"/>
    </location>
</feature>
<dbReference type="PROSITE" id="PS51194">
    <property type="entry name" value="HELICASE_CTER"/>
    <property type="match status" value="1"/>
</dbReference>
<dbReference type="Proteomes" id="UP000663838">
    <property type="component" value="Unassembled WGS sequence"/>
</dbReference>
<feature type="compositionally biased region" description="Acidic residues" evidence="9">
    <location>
        <begin position="221"/>
        <end position="232"/>
    </location>
</feature>
<feature type="compositionally biased region" description="Low complexity" evidence="9">
    <location>
        <begin position="1278"/>
        <end position="1289"/>
    </location>
</feature>
<dbReference type="InterPro" id="IPR044574">
    <property type="entry name" value="ARIP4-like"/>
</dbReference>
<evidence type="ECO:0000313" key="14">
    <source>
        <dbReference type="Proteomes" id="UP000663865"/>
    </source>
</evidence>
<evidence type="ECO:0008006" key="15">
    <source>
        <dbReference type="Google" id="ProtNLM"/>
    </source>
</evidence>
<feature type="compositionally biased region" description="Low complexity" evidence="9">
    <location>
        <begin position="148"/>
        <end position="164"/>
    </location>
</feature>
<evidence type="ECO:0000259" key="11">
    <source>
        <dbReference type="PROSITE" id="PS51194"/>
    </source>
</evidence>
<accession>A0A817UNV5</accession>
<gene>
    <name evidence="12" type="ORF">KIK155_LOCUS1993</name>
    <name evidence="13" type="ORF">TOA249_LOCUS26878</name>
</gene>
<dbReference type="GO" id="GO:0016887">
    <property type="term" value="F:ATP hydrolysis activity"/>
    <property type="evidence" value="ECO:0007669"/>
    <property type="project" value="InterPro"/>
</dbReference>
<dbReference type="SMART" id="SM00490">
    <property type="entry name" value="HELICc"/>
    <property type="match status" value="1"/>
</dbReference>
<dbReference type="GO" id="GO:0005634">
    <property type="term" value="C:nucleus"/>
    <property type="evidence" value="ECO:0007669"/>
    <property type="project" value="UniProtKB-SubCell"/>
</dbReference>
<feature type="compositionally biased region" description="Basic residues" evidence="9">
    <location>
        <begin position="21"/>
        <end position="34"/>
    </location>
</feature>
<feature type="compositionally biased region" description="Polar residues" evidence="9">
    <location>
        <begin position="1290"/>
        <end position="1300"/>
    </location>
</feature>
<evidence type="ECO:0000256" key="8">
    <source>
        <dbReference type="ARBA" id="ARBA00023242"/>
    </source>
</evidence>
<evidence type="ECO:0000256" key="2">
    <source>
        <dbReference type="ARBA" id="ARBA00007025"/>
    </source>
</evidence>
<evidence type="ECO:0000256" key="6">
    <source>
        <dbReference type="ARBA" id="ARBA00022840"/>
    </source>
</evidence>
<dbReference type="Pfam" id="PF00176">
    <property type="entry name" value="SNF2-rel_dom"/>
    <property type="match status" value="1"/>
</dbReference>
<name>A0A817UNV5_9BILA</name>
<evidence type="ECO:0000256" key="5">
    <source>
        <dbReference type="ARBA" id="ARBA00022806"/>
    </source>
</evidence>
<dbReference type="InterPro" id="IPR000330">
    <property type="entry name" value="SNF2_N"/>
</dbReference>
<sequence length="1316" mass="151909">MSLNHSKRSLQSSSNSDTSPIKKKTKIALKRNFKHSPSSSSSSSDEIDIPVSSAIRRNISTSSQERTSTSLPKRIEASPPSPPPPQVPQTTSRIQIQRSSSSSSHDSNGSDEIVTKRTRQRRKKPTPSNERSTILKQMKRKTQERKNSATSTTTTTTITDNNNNMKHNDSTNSLNGVQKKCSFQFSDDEDDPTNDSKEDIKPHFTTTTTTTKNNNIKNDIDDGDTTESYEVEDDKKENHNSINRNIKNEYDDDDDDDEEEDDSSPTKRKGGQSGRKNIRKIIDDKELDSQTKQAVEVELERRRRIAEKQKEYNDSLLEKSTYVETVQNEQVNNANRRLILELNNETNEPLIEVSPKLVKQLKPHQCDGIRFLWNNVFESLEAIENKKQGNGCILAHCMGLGKTLQVISFIHTIFNYDKLTNVRTCLVLCPINAALNWTNEFEYWLNDVEPPVDNYQLTTIKANLRVTHLNYWYEHGGVMIMGYEMYRRLANGFGLKSKKIKAQAYKCLVDPGPDIIVADEGHILKNSQTALAKCLTKIKTYRRIVLTGTPLQNNLIEYYCMVSFIKPNLLGSQQEYVNRFVNPIQNGQHRDSNEADVRLMKRRACVLHELLTGFIDRKDYGLLRDYLPPKFEYIINIRLSDLQTTLYDSYLKRQGNLLQQQQNPATAKKDFKSVKLFADYQYLQKIWTHPFLLYPHFIDHWKKRLNKEADDFLDDSEFETMFTDEEDEEMEEQKKTKKKSTKKENEKEKKKGKKKNFSGFLIDNVGDEDEEGEISANNHENSKSQKRTVSKSSNGSSVTTVESGSYEDDDGSIDGLDSDVKFKSGDGNEDTNQQVEIVKNYRTRSRTAAKIKEKQHSSKTANGKNLNLAVFDTGNDNVPTNESTDDDDDQKENPDEPWLNDMREQFWFPFLDMLPDESEFDTYLGGKIVLLKAILDKCAEIGDKILLFSRSLYALNYIERFLYYLQKQNEEEYRIECESRRQLRQMLASNGTHDDNNICGYVPKPVEWIRDQDYFRMDGQTDVTLRKRYAKEFNDESNLRARLFLISTLAGGIGINLVGSNRVIVFDASWNPSHDTQAIFRSYRFGQKKPVYIYRFLAQGTMEEKIYQRQVVKQSLSQRVIDDHQLDRHFTENDIKELYKFTPEQLPEARQISTTDFNYAIPKDHLLLDLLYEHNRWIHSYHSHDSLLENKLDEGLTEEERRKALEEYENLKRLPDARQLAAQRLQNQQLAAAPMAQIPQLQQMYLEFLRSMSSDDQQNLDYSKILQYAYEFGLGQQTTDTQTTTTSDSNKVPKTSTDTNDVVLLESDDDSTAKAE</sequence>
<evidence type="ECO:0000256" key="4">
    <source>
        <dbReference type="ARBA" id="ARBA00022801"/>
    </source>
</evidence>
<organism evidence="12 14">
    <name type="scientific">Rotaria socialis</name>
    <dbReference type="NCBI Taxonomy" id="392032"/>
    <lineage>
        <taxon>Eukaryota</taxon>
        <taxon>Metazoa</taxon>
        <taxon>Spiralia</taxon>
        <taxon>Gnathifera</taxon>
        <taxon>Rotifera</taxon>
        <taxon>Eurotatoria</taxon>
        <taxon>Bdelloidea</taxon>
        <taxon>Philodinida</taxon>
        <taxon>Philodinidae</taxon>
        <taxon>Rotaria</taxon>
    </lineage>
</organism>
<dbReference type="InterPro" id="IPR001650">
    <property type="entry name" value="Helicase_C-like"/>
</dbReference>
<comment type="caution">
    <text evidence="12">The sequence shown here is derived from an EMBL/GenBank/DDBJ whole genome shotgun (WGS) entry which is preliminary data.</text>
</comment>
<feature type="compositionally biased region" description="Polar residues" evidence="9">
    <location>
        <begin position="58"/>
        <end position="71"/>
    </location>
</feature>
<dbReference type="PANTHER" id="PTHR45797:SF3">
    <property type="entry name" value="TRANSCRIPTIONAL REGULATOR ATRX HOMOLOG"/>
    <property type="match status" value="1"/>
</dbReference>
<dbReference type="Pfam" id="PF00271">
    <property type="entry name" value="Helicase_C"/>
    <property type="match status" value="1"/>
</dbReference>
<dbReference type="GO" id="GO:0003677">
    <property type="term" value="F:DNA binding"/>
    <property type="evidence" value="ECO:0007669"/>
    <property type="project" value="UniProtKB-KW"/>
</dbReference>
<keyword evidence="5" id="KW-0347">Helicase</keyword>
<feature type="compositionally biased region" description="Polar residues" evidence="9">
    <location>
        <begin position="790"/>
        <end position="803"/>
    </location>
</feature>
<proteinExistence type="inferred from homology"/>
<feature type="compositionally biased region" description="Low complexity" evidence="9">
    <location>
        <begin position="88"/>
        <end position="104"/>
    </location>
</feature>
<feature type="compositionally biased region" description="Basic residues" evidence="9">
    <location>
        <begin position="116"/>
        <end position="125"/>
    </location>
</feature>
<dbReference type="InterPro" id="IPR038718">
    <property type="entry name" value="SNF2-like_sf"/>
</dbReference>
<dbReference type="GO" id="GO:0004386">
    <property type="term" value="F:helicase activity"/>
    <property type="evidence" value="ECO:0007669"/>
    <property type="project" value="UniProtKB-KW"/>
</dbReference>
<dbReference type="PANTHER" id="PTHR45797">
    <property type="entry name" value="RAD54-LIKE"/>
    <property type="match status" value="1"/>
</dbReference>
<dbReference type="EMBL" id="CAJNYV010000051">
    <property type="protein sequence ID" value="CAF3333800.1"/>
    <property type="molecule type" value="Genomic_DNA"/>
</dbReference>
<dbReference type="PROSITE" id="PS51192">
    <property type="entry name" value="HELICASE_ATP_BIND_1"/>
    <property type="match status" value="1"/>
</dbReference>
<feature type="domain" description="Helicase ATP-binding" evidence="10">
    <location>
        <begin position="383"/>
        <end position="568"/>
    </location>
</feature>
<dbReference type="Gene3D" id="3.40.50.300">
    <property type="entry name" value="P-loop containing nucleotide triphosphate hydrolases"/>
    <property type="match status" value="2"/>
</dbReference>
<evidence type="ECO:0000256" key="3">
    <source>
        <dbReference type="ARBA" id="ARBA00022741"/>
    </source>
</evidence>
<dbReference type="SUPFAM" id="SSF52540">
    <property type="entry name" value="P-loop containing nucleoside triphosphate hydrolases"/>
    <property type="match status" value="2"/>
</dbReference>
<feature type="compositionally biased region" description="Polar residues" evidence="9">
    <location>
        <begin position="9"/>
        <end position="19"/>
    </location>
</feature>
<dbReference type="InterPro" id="IPR049730">
    <property type="entry name" value="SNF2/RAD54-like_C"/>
</dbReference>
<keyword evidence="8" id="KW-0539">Nucleus</keyword>
<evidence type="ECO:0000256" key="9">
    <source>
        <dbReference type="SAM" id="MobiDB-lite"/>
    </source>
</evidence>
<dbReference type="GO" id="GO:0005524">
    <property type="term" value="F:ATP binding"/>
    <property type="evidence" value="ECO:0007669"/>
    <property type="project" value="UniProtKB-KW"/>
</dbReference>
<feature type="compositionally biased region" description="Low complexity" evidence="9">
    <location>
        <begin position="36"/>
        <end position="53"/>
    </location>
</feature>
<feature type="region of interest" description="Disordered" evidence="9">
    <location>
        <begin position="723"/>
        <end position="898"/>
    </location>
</feature>
<evidence type="ECO:0000259" key="10">
    <source>
        <dbReference type="PROSITE" id="PS51192"/>
    </source>
</evidence>
<evidence type="ECO:0000313" key="13">
    <source>
        <dbReference type="EMBL" id="CAF4850989.1"/>
    </source>
</evidence>
<keyword evidence="6" id="KW-0067">ATP-binding</keyword>
<feature type="region of interest" description="Disordered" evidence="9">
    <location>
        <begin position="1278"/>
        <end position="1316"/>
    </location>
</feature>
<feature type="compositionally biased region" description="Low complexity" evidence="9">
    <location>
        <begin position="205"/>
        <end position="217"/>
    </location>
</feature>
<dbReference type="InterPro" id="IPR014001">
    <property type="entry name" value="Helicase_ATP-bd"/>
</dbReference>
<feature type="compositionally biased region" description="Polar residues" evidence="9">
    <location>
        <begin position="170"/>
        <end position="185"/>
    </location>
</feature>